<gene>
    <name evidence="1" type="ordered locus">mll7682</name>
</gene>
<dbReference type="HOGENOM" id="CLU_1433426_0_0_5"/>
<dbReference type="Proteomes" id="UP000000552">
    <property type="component" value="Chromosome"/>
</dbReference>
<organism evidence="1 2">
    <name type="scientific">Mesorhizobium japonicum (strain LMG 29417 / CECT 9101 / MAFF 303099)</name>
    <name type="common">Mesorhizobium loti (strain MAFF 303099)</name>
    <dbReference type="NCBI Taxonomy" id="266835"/>
    <lineage>
        <taxon>Bacteria</taxon>
        <taxon>Pseudomonadati</taxon>
        <taxon>Pseudomonadota</taxon>
        <taxon>Alphaproteobacteria</taxon>
        <taxon>Hyphomicrobiales</taxon>
        <taxon>Phyllobacteriaceae</taxon>
        <taxon>Mesorhizobium</taxon>
    </lineage>
</organism>
<evidence type="ECO:0000313" key="2">
    <source>
        <dbReference type="Proteomes" id="UP000000552"/>
    </source>
</evidence>
<name>Q985G8_RHILO</name>
<reference evidence="1 2" key="1">
    <citation type="journal article" date="2000" name="DNA Res.">
        <title>Complete genome structure of the nitrogen-fixing symbiotic bacterium Mesorhizobium loti.</title>
        <authorList>
            <person name="Kaneko T."/>
            <person name="Nakamura Y."/>
            <person name="Sato S."/>
            <person name="Asamizu E."/>
            <person name="Kato T."/>
            <person name="Sasamoto S."/>
            <person name="Watanabe A."/>
            <person name="Idesawa K."/>
            <person name="Ishikawa A."/>
            <person name="Kawashima K."/>
            <person name="Kimura T."/>
            <person name="Kishida Y."/>
            <person name="Kiyokawa C."/>
            <person name="Kohara M."/>
            <person name="Matsumoto M."/>
            <person name="Matsuno A."/>
            <person name="Mochizuki Y."/>
            <person name="Nakayama S."/>
            <person name="Nakazaki N."/>
            <person name="Shimpo S."/>
            <person name="Sugimoto M."/>
            <person name="Takeuchi C."/>
            <person name="Yamada M."/>
            <person name="Tabata S."/>
        </authorList>
    </citation>
    <scope>NUCLEOTIDE SEQUENCE [LARGE SCALE GENOMIC DNA]</scope>
    <source>
        <strain evidence="2">LMG 29417 / CECT 9101 / MAFF 303099</strain>
    </source>
</reference>
<protein>
    <submittedName>
        <fullName evidence="1">Mll7682 protein</fullName>
    </submittedName>
</protein>
<evidence type="ECO:0000313" key="1">
    <source>
        <dbReference type="EMBL" id="BAB54094.1"/>
    </source>
</evidence>
<proteinExistence type="predicted"/>
<dbReference type="KEGG" id="mlo:mll7682"/>
<dbReference type="AlphaFoldDB" id="Q985G8"/>
<accession>Q985G8</accession>
<sequence length="189" mass="20555">MSGIFLRQRAKPQQPVMHEEIFVVAGLGEFKRQPRLAAPADHQCGVGKAGLDGGHDGKGFVFTMGFRPDMQRNQLIVVVLGAGVPIKGAGLTKSHVGKSGIFRRPLQQSGATKQRRQRLIAFEPQKKCLQQIAGRGHLSSPSPVMPCASGSSYSQIHAQRSRLVKSAPYRVIRLGVIMNADHLENTTLL</sequence>
<dbReference type="EMBL" id="BA000012">
    <property type="protein sequence ID" value="BAB54094.1"/>
    <property type="molecule type" value="Genomic_DNA"/>
</dbReference>